<dbReference type="GO" id="GO:0003682">
    <property type="term" value="F:chromatin binding"/>
    <property type="evidence" value="ECO:0007669"/>
    <property type="project" value="TreeGrafter"/>
</dbReference>
<evidence type="ECO:0000256" key="4">
    <source>
        <dbReference type="SAM" id="MobiDB-lite"/>
    </source>
</evidence>
<dbReference type="GO" id="GO:0000775">
    <property type="term" value="C:chromosome, centromeric region"/>
    <property type="evidence" value="ECO:0007669"/>
    <property type="project" value="UniProtKB-SubCell"/>
</dbReference>
<proteinExistence type="inferred from homology"/>
<keyword evidence="3" id="KW-0175">Coiled coil</keyword>
<dbReference type="InterPro" id="IPR039662">
    <property type="entry name" value="Cohesin_Scc3/SA"/>
</dbReference>
<feature type="domain" description="SCD" evidence="5">
    <location>
        <begin position="243"/>
        <end position="328"/>
    </location>
</feature>
<keyword evidence="2" id="KW-0131">Cell cycle</keyword>
<sequence>MVFYSFKGWKEGEESSRGERQRRKGSRPDKWPPPGEWHGKHDIFEISVVDDWIESYKHDRDVALLDLINFFIQCSGCKGVVSGEMFRNMQNSEIIRRMTEEFDEDSGDYPLTIAGPQWKKFKSSFCEFISVLVRQCQYSIIYDEYMMDTVISLLTGLSDSQVRAFRHTSTLAAMKLMTALVNVALNLSINMDNTQRQYEAERNKIMAKRANDRLELLLQKRKELQENQDEIENMMNAIFKGVFVHRYRDAIAEIRAICIEEIGVWMKLYSDAFLNDSYLKYVGWTMHDKQGEVRLKCLTALQGLYYNRELNARLELFTSRFKDRIVSMTLDKEYDVAVQAIKLLTLVLNTDEVLTPEDCESVYHLVYSAHRPVAIAAGEFLFKKLFSQREPEEEGAPKRRGRQSPNANLIKTTVFFFLESELHEHAAYLVDSLWECGAELLKDWECMISLLLDDPLPGEEDRQETALIEIMLCTVRQAAECHPPIGRGTGKRVTKERKTQLDDKTRMTELFAVALPPLLAKYAVDSEKVTNLLQLPQYFDLEIYTTGRLEKHLESLLRQIREIVEKHTDTEVLEVCSKTYHALCNEEFTIFNRVDIARSQLLDELVDKFNRLLEDFLQEVRVTLVNAAHDLSGWDLFTSNFKLLNTGIENGDMPEQVIRNCTHYVILWNLAKSSEGSSRKVSSPKDCMRAFCMMCQRYLTNVNTAVKEQAFTILCDLLLIFSHQMVSGGREHLEPLVYSSEDSLQAELLSFILNHVFIDQDDDTNSTGTNDDEAVKIEALHKRRNLLAAYCKLIIYCVVDMKTGADIFKQYMRYYNDYGDIIKETMSKTRQIDKIQCAKTLILSLQQLFNEMLSELGHGFDRSSSSFCGIKELARRFSLTFGLDQVKTRDAIAMLHKDGIEFAFKDPSTQGEGGPPLNLAFLDILSEFSSKLMKQDKRTVALQSSGRNVHLVVSVDVRVTSCFFLSHMYLERFMTFQMALQREDCWLPLISYRNSLQAGGDDDTMSVMSGYSSRGSSVRSKKIKPPGATAGTSAAKRKLPEGMWPP</sequence>
<dbReference type="SUPFAM" id="SSF48371">
    <property type="entry name" value="ARM repeat"/>
    <property type="match status" value="1"/>
</dbReference>
<keyword evidence="2" id="KW-0539">Nucleus</keyword>
<dbReference type="GO" id="GO:0007062">
    <property type="term" value="P:sister chromatid cohesion"/>
    <property type="evidence" value="ECO:0007669"/>
    <property type="project" value="UniProtKB-UniRule"/>
</dbReference>
<reference evidence="6" key="2">
    <citation type="submission" date="2025-08" db="UniProtKB">
        <authorList>
            <consortium name="Ensembl"/>
        </authorList>
    </citation>
    <scope>IDENTIFICATION</scope>
</reference>
<dbReference type="InterPro" id="IPR013721">
    <property type="entry name" value="STAG"/>
</dbReference>
<evidence type="ECO:0000256" key="2">
    <source>
        <dbReference type="RuleBase" id="RU369063"/>
    </source>
</evidence>
<keyword evidence="7" id="KW-1185">Reference proteome</keyword>
<dbReference type="GO" id="GO:0007059">
    <property type="term" value="P:chromosome segregation"/>
    <property type="evidence" value="ECO:0007669"/>
    <property type="project" value="UniProtKB-KW"/>
</dbReference>
<evidence type="ECO:0000313" key="7">
    <source>
        <dbReference type="Proteomes" id="UP000007635"/>
    </source>
</evidence>
<dbReference type="GeneTree" id="ENSGT00950000182972"/>
<dbReference type="GO" id="GO:0005634">
    <property type="term" value="C:nucleus"/>
    <property type="evidence" value="ECO:0007669"/>
    <property type="project" value="UniProtKB-SubCell"/>
</dbReference>
<evidence type="ECO:0000313" key="6">
    <source>
        <dbReference type="Ensembl" id="ENSGACP00000037875.1"/>
    </source>
</evidence>
<keyword evidence="2" id="KW-0132">Cell division</keyword>
<feature type="region of interest" description="Disordered" evidence="4">
    <location>
        <begin position="1"/>
        <end position="35"/>
    </location>
</feature>
<evidence type="ECO:0000259" key="5">
    <source>
        <dbReference type="PROSITE" id="PS51425"/>
    </source>
</evidence>
<dbReference type="Proteomes" id="UP000007635">
    <property type="component" value="Chromosome IV"/>
</dbReference>
<evidence type="ECO:0000256" key="3">
    <source>
        <dbReference type="SAM" id="Coils"/>
    </source>
</evidence>
<dbReference type="InterPro" id="IPR020839">
    <property type="entry name" value="SCD"/>
</dbReference>
<accession>A0AAQ4PG70</accession>
<feature type="compositionally biased region" description="Low complexity" evidence="4">
    <location>
        <begin position="1009"/>
        <end position="1018"/>
    </location>
</feature>
<dbReference type="PROSITE" id="PS51425">
    <property type="entry name" value="SCD"/>
    <property type="match status" value="1"/>
</dbReference>
<keyword evidence="2" id="KW-0159">Chromosome partition</keyword>
<reference evidence="6 7" key="1">
    <citation type="journal article" date="2021" name="G3 (Bethesda)">
        <title>Improved contiguity of the threespine stickleback genome using long-read sequencing.</title>
        <authorList>
            <person name="Nath S."/>
            <person name="Shaw D.E."/>
            <person name="White M.A."/>
        </authorList>
    </citation>
    <scope>NUCLEOTIDE SEQUENCE [LARGE SCALE GENOMIC DNA]</scope>
    <source>
        <strain evidence="6 7">Lake Benthic</strain>
    </source>
</reference>
<feature type="coiled-coil region" evidence="3">
    <location>
        <begin position="184"/>
        <end position="237"/>
    </location>
</feature>
<keyword evidence="2" id="KW-0158">Chromosome</keyword>
<dbReference type="Ensembl" id="ENSGACT00000083408.1">
    <property type="protein sequence ID" value="ENSGACP00000037875.1"/>
    <property type="gene ID" value="ENSGACG00000018514.2"/>
</dbReference>
<dbReference type="GO" id="GO:0051301">
    <property type="term" value="P:cell division"/>
    <property type="evidence" value="ECO:0007669"/>
    <property type="project" value="UniProtKB-UniRule"/>
</dbReference>
<dbReference type="InterPro" id="IPR056396">
    <property type="entry name" value="HEAT_SCC3-SA"/>
</dbReference>
<dbReference type="Pfam" id="PF08514">
    <property type="entry name" value="STAG"/>
    <property type="match status" value="1"/>
</dbReference>
<evidence type="ECO:0000256" key="1">
    <source>
        <dbReference type="ARBA" id="ARBA00005486"/>
    </source>
</evidence>
<reference evidence="6" key="3">
    <citation type="submission" date="2025-09" db="UniProtKB">
        <authorList>
            <consortium name="Ensembl"/>
        </authorList>
    </citation>
    <scope>IDENTIFICATION</scope>
</reference>
<dbReference type="AlphaFoldDB" id="A0AAQ4PG70"/>
<dbReference type="PANTHER" id="PTHR11199:SF3">
    <property type="entry name" value="COHESIN SUBUNIT SA-2"/>
    <property type="match status" value="1"/>
</dbReference>
<comment type="function">
    <text evidence="2">Component of cohesin complex, a complex required for the cohesion of sister chromatids after DNA replication. The cohesin complex apparently forms a large proteinaceous ring within which sister chromatids can be trapped. At anaphase, the complex is cleaved and dissociates from chromatin, allowing sister chromatids to segregate.</text>
</comment>
<dbReference type="InterPro" id="IPR016024">
    <property type="entry name" value="ARM-type_fold"/>
</dbReference>
<comment type="subcellular location">
    <subcellularLocation>
        <location evidence="2">Nucleus</location>
    </subcellularLocation>
    <subcellularLocation>
        <location evidence="2">Chromosome</location>
    </subcellularLocation>
    <subcellularLocation>
        <location evidence="2">Chromosome</location>
        <location evidence="2">Centromere</location>
    </subcellularLocation>
</comment>
<comment type="subunit">
    <text evidence="2">Part of the cohesin complex which is composed of a heterodimer between a SMC1 protein (SMC1A or SMC1B) and SMC3, which are attached via their hinge domain, and RAD21 which link them at their heads, and one STAG protein.</text>
</comment>
<dbReference type="GO" id="GO:0000785">
    <property type="term" value="C:chromatin"/>
    <property type="evidence" value="ECO:0007669"/>
    <property type="project" value="UniProtKB-UniRule"/>
</dbReference>
<organism evidence="6 7">
    <name type="scientific">Gasterosteus aculeatus aculeatus</name>
    <name type="common">three-spined stickleback</name>
    <dbReference type="NCBI Taxonomy" id="481459"/>
    <lineage>
        <taxon>Eukaryota</taxon>
        <taxon>Metazoa</taxon>
        <taxon>Chordata</taxon>
        <taxon>Craniata</taxon>
        <taxon>Vertebrata</taxon>
        <taxon>Euteleostomi</taxon>
        <taxon>Actinopterygii</taxon>
        <taxon>Neopterygii</taxon>
        <taxon>Teleostei</taxon>
        <taxon>Neoteleostei</taxon>
        <taxon>Acanthomorphata</taxon>
        <taxon>Eupercaria</taxon>
        <taxon>Perciformes</taxon>
        <taxon>Cottioidei</taxon>
        <taxon>Gasterosteales</taxon>
        <taxon>Gasterosteidae</taxon>
        <taxon>Gasterosteus</taxon>
    </lineage>
</organism>
<dbReference type="PANTHER" id="PTHR11199">
    <property type="entry name" value="STROMAL ANTIGEN"/>
    <property type="match status" value="1"/>
</dbReference>
<dbReference type="Pfam" id="PF24571">
    <property type="entry name" value="HEAT_SCC3-SA"/>
    <property type="match status" value="1"/>
</dbReference>
<feature type="compositionally biased region" description="Basic and acidic residues" evidence="4">
    <location>
        <begin position="8"/>
        <end position="19"/>
    </location>
</feature>
<comment type="similarity">
    <text evidence="1 2">Belongs to the SCC3 family.</text>
</comment>
<name>A0AAQ4PG70_GASAC</name>
<feature type="region of interest" description="Disordered" evidence="4">
    <location>
        <begin position="1009"/>
        <end position="1046"/>
    </location>
</feature>
<protein>
    <recommendedName>
        <fullName evidence="2">Cohesin subunit SA</fullName>
    </recommendedName>
    <alternativeName>
        <fullName evidence="2">SCC3 homolog</fullName>
    </alternativeName>
    <alternativeName>
        <fullName evidence="2">Stromal antigen</fullName>
    </alternativeName>
</protein>
<dbReference type="GO" id="GO:0008278">
    <property type="term" value="C:cohesin complex"/>
    <property type="evidence" value="ECO:0007669"/>
    <property type="project" value="UniProtKB-UniRule"/>
</dbReference>
<dbReference type="Pfam" id="PF21581">
    <property type="entry name" value="SCD"/>
    <property type="match status" value="1"/>
</dbReference>